<name>A0A9W8WB16_9HYPO</name>
<evidence type="ECO:0000313" key="5">
    <source>
        <dbReference type="Proteomes" id="UP001140502"/>
    </source>
</evidence>
<dbReference type="Pfam" id="PF12796">
    <property type="entry name" value="Ank_2"/>
    <property type="match status" value="8"/>
</dbReference>
<feature type="repeat" description="ANK" evidence="3">
    <location>
        <begin position="176"/>
        <end position="204"/>
    </location>
</feature>
<feature type="repeat" description="ANK" evidence="3">
    <location>
        <begin position="732"/>
        <end position="764"/>
    </location>
</feature>
<evidence type="ECO:0000256" key="2">
    <source>
        <dbReference type="ARBA" id="ARBA00023043"/>
    </source>
</evidence>
<evidence type="ECO:0000256" key="3">
    <source>
        <dbReference type="PROSITE-ProRule" id="PRU00023"/>
    </source>
</evidence>
<keyword evidence="1" id="KW-0677">Repeat</keyword>
<feature type="repeat" description="ANK" evidence="3">
    <location>
        <begin position="105"/>
        <end position="139"/>
    </location>
</feature>
<dbReference type="PROSITE" id="PS50297">
    <property type="entry name" value="ANK_REP_REGION"/>
    <property type="match status" value="14"/>
</dbReference>
<feature type="repeat" description="ANK" evidence="3">
    <location>
        <begin position="226"/>
        <end position="254"/>
    </location>
</feature>
<dbReference type="Gene3D" id="1.25.40.20">
    <property type="entry name" value="Ankyrin repeat-containing domain"/>
    <property type="match status" value="5"/>
</dbReference>
<accession>A0A9W8WB16</accession>
<feature type="repeat" description="ANK" evidence="3">
    <location>
        <begin position="395"/>
        <end position="427"/>
    </location>
</feature>
<protein>
    <recommendedName>
        <fullName evidence="6">Ankyrin</fullName>
    </recommendedName>
</protein>
<feature type="repeat" description="ANK" evidence="3">
    <location>
        <begin position="143"/>
        <end position="175"/>
    </location>
</feature>
<evidence type="ECO:0000313" key="4">
    <source>
        <dbReference type="EMBL" id="KAJ4318419.1"/>
    </source>
</evidence>
<dbReference type="Pfam" id="PF13637">
    <property type="entry name" value="Ank_4"/>
    <property type="match status" value="1"/>
</dbReference>
<feature type="repeat" description="ANK" evidence="3">
    <location>
        <begin position="68"/>
        <end position="100"/>
    </location>
</feature>
<dbReference type="OrthoDB" id="5095534at2759"/>
<organism evidence="4 5">
    <name type="scientific">Fusarium piperis</name>
    <dbReference type="NCBI Taxonomy" id="1435070"/>
    <lineage>
        <taxon>Eukaryota</taxon>
        <taxon>Fungi</taxon>
        <taxon>Dikarya</taxon>
        <taxon>Ascomycota</taxon>
        <taxon>Pezizomycotina</taxon>
        <taxon>Sordariomycetes</taxon>
        <taxon>Hypocreomycetidae</taxon>
        <taxon>Hypocreales</taxon>
        <taxon>Nectriaceae</taxon>
        <taxon>Fusarium</taxon>
        <taxon>Fusarium solani species complex</taxon>
    </lineage>
</organism>
<sequence length="861" mass="91087">MKTDKLLRWIIDSGHLWTLESLFGSMLPTTKIFASNLLVSAARLGEVSLVKALLAKGFDPNTLAGMPEKKTPLEVAADQGNVSLVMVLLDTKANPNIHHQHSHPNSKTALESAISGCNKNSLIARMLIDGGADVNAGGRDWDRPTTMLNLAAHYGDPDLVQKLLDAGARVNEMSVGEGAALQIAVSRGNMDITEILIAAGADVDCPVGKAYQDACKLSAEKQWSDVVETPIQRAANEDNMEMVQVLLEAGADIHGFPAREVFPWLMSSGELSKEEDREQEEHYDDDHCFGCTLRPALISAVARENVVLVRMLLNLGADVNARGCEGTALQLASAKGNLKLVQLLLKKGADVNSAVQNLKRGKTALQAAAGSGDEDLVECLLKAGAQVNALPSSCKGRTALQAAVESQNVNLVKLLINEGADINAAPAPTDGCTCLEGAAARGNVEMLELLLQLGADIDSPASSKRGGRTPLQAAIEFDHERATQVLIERGANLNLPSSVKEGCSALGLAIANCNRDLAHSLLAGGADPNGCRGDQTPLGIATSLGFLDMVRRLLDAGADVNRTHKNETPLELAVKRDSLDIVDAILRATPEFGGQVGVKVFRQAIKNNSVKMVEFLLSHGVSANKPLGVEGDSPLLEAVTRWCINEDVVRALLSHDVDVNSDHGRPLQVAAMKGSIWTVQALLKAGANVNSPALGRYSKTALQGAAMSGKTELVDILLEAGADINAPPSPEWGETALQAAVARGSVRMVKFLLLHDADVNAPASPYHGATALQKAAMAGHLRIALMLLKEGADINAPPAAAGGRTALEAAAEHERLDLACLLLRNDTELEGLEGRCKRAAKLASSAGNHILADVLREWKRD</sequence>
<feature type="repeat" description="ANK" evidence="3">
    <location>
        <begin position="767"/>
        <end position="799"/>
    </location>
</feature>
<dbReference type="PANTHER" id="PTHR24198">
    <property type="entry name" value="ANKYRIN REPEAT AND PROTEIN KINASE DOMAIN-CONTAINING PROTEIN"/>
    <property type="match status" value="1"/>
</dbReference>
<feature type="repeat" description="ANK" evidence="3">
    <location>
        <begin position="430"/>
        <end position="462"/>
    </location>
</feature>
<dbReference type="SMART" id="SM00248">
    <property type="entry name" value="ANK"/>
    <property type="match status" value="22"/>
</dbReference>
<evidence type="ECO:0008006" key="6">
    <source>
        <dbReference type="Google" id="ProtNLM"/>
    </source>
</evidence>
<feature type="repeat" description="ANK" evidence="3">
    <location>
        <begin position="533"/>
        <end position="565"/>
    </location>
</feature>
<comment type="caution">
    <text evidence="4">The sequence shown here is derived from an EMBL/GenBank/DDBJ whole genome shotgun (WGS) entry which is preliminary data.</text>
</comment>
<evidence type="ECO:0000256" key="1">
    <source>
        <dbReference type="ARBA" id="ARBA00022737"/>
    </source>
</evidence>
<dbReference type="PROSITE" id="PS50088">
    <property type="entry name" value="ANK_REPEAT"/>
    <property type="match status" value="15"/>
</dbReference>
<dbReference type="AlphaFoldDB" id="A0A9W8WB16"/>
<feature type="repeat" description="ANK" evidence="3">
    <location>
        <begin position="327"/>
        <end position="356"/>
    </location>
</feature>
<dbReference type="EMBL" id="JAPEUR010000141">
    <property type="protein sequence ID" value="KAJ4318419.1"/>
    <property type="molecule type" value="Genomic_DNA"/>
</dbReference>
<gene>
    <name evidence="4" type="ORF">N0V84_006842</name>
</gene>
<dbReference type="InterPro" id="IPR002110">
    <property type="entry name" value="Ankyrin_rpt"/>
</dbReference>
<dbReference type="PRINTS" id="PR01415">
    <property type="entry name" value="ANKYRIN"/>
</dbReference>
<reference evidence="4" key="1">
    <citation type="submission" date="2022-10" db="EMBL/GenBank/DDBJ databases">
        <title>Tapping the CABI collections for fungal endophytes: first genome assemblies for Collariella, Neodidymelliopsis, Ascochyta clinopodiicola, Didymella pomorum, Didymosphaeria variabile, Neocosmospora piperis and Neocucurbitaria cava.</title>
        <authorList>
            <person name="Hill R."/>
        </authorList>
    </citation>
    <scope>NUCLEOTIDE SEQUENCE</scope>
    <source>
        <strain evidence="4">IMI 366586</strain>
    </source>
</reference>
<keyword evidence="5" id="KW-1185">Reference proteome</keyword>
<feature type="repeat" description="ANK" evidence="3">
    <location>
        <begin position="360"/>
        <end position="392"/>
    </location>
</feature>
<dbReference type="Proteomes" id="UP001140502">
    <property type="component" value="Unassembled WGS sequence"/>
</dbReference>
<dbReference type="InterPro" id="IPR036770">
    <property type="entry name" value="Ankyrin_rpt-contain_sf"/>
</dbReference>
<feature type="repeat" description="ANK" evidence="3">
    <location>
        <begin position="662"/>
        <end position="694"/>
    </location>
</feature>
<dbReference type="SUPFAM" id="SSF48403">
    <property type="entry name" value="Ankyrin repeat"/>
    <property type="match status" value="3"/>
</dbReference>
<proteinExistence type="predicted"/>
<feature type="repeat" description="ANK" evidence="3">
    <location>
        <begin position="697"/>
        <end position="729"/>
    </location>
</feature>
<feature type="repeat" description="ANK" evidence="3">
    <location>
        <begin position="466"/>
        <end position="498"/>
    </location>
</feature>
<keyword evidence="2 3" id="KW-0040">ANK repeat</keyword>
<dbReference type="PANTHER" id="PTHR24198:SF165">
    <property type="entry name" value="ANKYRIN REPEAT-CONTAINING PROTEIN-RELATED"/>
    <property type="match status" value="1"/>
</dbReference>